<keyword evidence="1 2" id="KW-0371">Homeobox</keyword>
<keyword evidence="1 2" id="KW-0539">Nucleus</keyword>
<reference evidence="5" key="1">
    <citation type="submission" date="2022-07" db="EMBL/GenBank/DDBJ databases">
        <title>Genome Sequence of Agrocybe chaxingu.</title>
        <authorList>
            <person name="Buettner E."/>
        </authorList>
    </citation>
    <scope>NUCLEOTIDE SEQUENCE</scope>
    <source>
        <strain evidence="5">MP-N11</strain>
    </source>
</reference>
<evidence type="ECO:0000256" key="1">
    <source>
        <dbReference type="PROSITE-ProRule" id="PRU00108"/>
    </source>
</evidence>
<dbReference type="Proteomes" id="UP001148786">
    <property type="component" value="Unassembled WGS sequence"/>
</dbReference>
<name>A0A9W8MVZ7_9AGAR</name>
<evidence type="ECO:0000313" key="5">
    <source>
        <dbReference type="EMBL" id="KAJ3506429.1"/>
    </source>
</evidence>
<feature type="compositionally biased region" description="Polar residues" evidence="3">
    <location>
        <begin position="125"/>
        <end position="136"/>
    </location>
</feature>
<dbReference type="GO" id="GO:0005634">
    <property type="term" value="C:nucleus"/>
    <property type="evidence" value="ECO:0007669"/>
    <property type="project" value="UniProtKB-SubCell"/>
</dbReference>
<protein>
    <recommendedName>
        <fullName evidence="4">Homeobox domain-containing protein</fullName>
    </recommendedName>
</protein>
<proteinExistence type="predicted"/>
<feature type="compositionally biased region" description="Low complexity" evidence="3">
    <location>
        <begin position="181"/>
        <end position="196"/>
    </location>
</feature>
<dbReference type="InterPro" id="IPR009057">
    <property type="entry name" value="Homeodomain-like_sf"/>
</dbReference>
<evidence type="ECO:0000259" key="4">
    <source>
        <dbReference type="PROSITE" id="PS50071"/>
    </source>
</evidence>
<dbReference type="SMART" id="SM00389">
    <property type="entry name" value="HOX"/>
    <property type="match status" value="1"/>
</dbReference>
<keyword evidence="6" id="KW-1185">Reference proteome</keyword>
<keyword evidence="1 2" id="KW-0238">DNA-binding</keyword>
<evidence type="ECO:0000313" key="6">
    <source>
        <dbReference type="Proteomes" id="UP001148786"/>
    </source>
</evidence>
<feature type="compositionally biased region" description="Basic residues" evidence="3">
    <location>
        <begin position="70"/>
        <end position="83"/>
    </location>
</feature>
<comment type="subcellular location">
    <subcellularLocation>
        <location evidence="1 2">Nucleus</location>
    </subcellularLocation>
</comment>
<evidence type="ECO:0000256" key="3">
    <source>
        <dbReference type="SAM" id="MobiDB-lite"/>
    </source>
</evidence>
<comment type="caution">
    <text evidence="5">The sequence shown here is derived from an EMBL/GenBank/DDBJ whole genome shotgun (WGS) entry which is preliminary data.</text>
</comment>
<feature type="compositionally biased region" description="Basic residues" evidence="3">
    <location>
        <begin position="109"/>
        <end position="120"/>
    </location>
</feature>
<feature type="DNA-binding region" description="Homeobox" evidence="1">
    <location>
        <begin position="9"/>
        <end position="68"/>
    </location>
</feature>
<feature type="domain" description="Homeobox" evidence="4">
    <location>
        <begin position="7"/>
        <end position="67"/>
    </location>
</feature>
<dbReference type="Gene3D" id="1.10.10.60">
    <property type="entry name" value="Homeodomain-like"/>
    <property type="match status" value="1"/>
</dbReference>
<dbReference type="EMBL" id="JANKHO010000767">
    <property type="protein sequence ID" value="KAJ3506429.1"/>
    <property type="molecule type" value="Genomic_DNA"/>
</dbReference>
<accession>A0A9W8MVZ7</accession>
<organism evidence="5 6">
    <name type="scientific">Agrocybe chaxingu</name>
    <dbReference type="NCBI Taxonomy" id="84603"/>
    <lineage>
        <taxon>Eukaryota</taxon>
        <taxon>Fungi</taxon>
        <taxon>Dikarya</taxon>
        <taxon>Basidiomycota</taxon>
        <taxon>Agaricomycotina</taxon>
        <taxon>Agaricomycetes</taxon>
        <taxon>Agaricomycetidae</taxon>
        <taxon>Agaricales</taxon>
        <taxon>Agaricineae</taxon>
        <taxon>Strophariaceae</taxon>
        <taxon>Agrocybe</taxon>
    </lineage>
</organism>
<feature type="compositionally biased region" description="Polar residues" evidence="3">
    <location>
        <begin position="223"/>
        <end position="234"/>
    </location>
</feature>
<dbReference type="PROSITE" id="PS50071">
    <property type="entry name" value="HOMEOBOX_2"/>
    <property type="match status" value="1"/>
</dbReference>
<feature type="region of interest" description="Disordered" evidence="3">
    <location>
        <begin position="66"/>
        <end position="239"/>
    </location>
</feature>
<feature type="compositionally biased region" description="Basic and acidic residues" evidence="3">
    <location>
        <begin position="137"/>
        <end position="149"/>
    </location>
</feature>
<sequence>MAEPRGKKPKVLRRRASNIQVEALQKVYAENNTPDPQQMIALSETLELAVDWLYGWFYRQKIKDGNGANRQKRSRGRKKHAVKSGKAGASPSMADARAAEGRAPETKHMEKRRAKAKKKAAPVTQPRNSPAQSSVAQKKECPSPSKRSESSLLPDASPLHPKALPSAHPSAATGDCQDAVSFASESEPSSISNPSAHPSNSTSPPAPPDQCSHPHIHPDSETDAGSSPQSPSTSEGDRTFMNVAPAPYLPFLAIEPLTVPLSFGNFIAGEMPFEAFERSPPYLSSNAALFPLDPPMHYLGHENMPHSLVYGWLEVEGCRPLEGIHF</sequence>
<dbReference type="SUPFAM" id="SSF46689">
    <property type="entry name" value="Homeodomain-like"/>
    <property type="match status" value="1"/>
</dbReference>
<dbReference type="InterPro" id="IPR001356">
    <property type="entry name" value="HD"/>
</dbReference>
<dbReference type="AlphaFoldDB" id="A0A9W8MVZ7"/>
<feature type="compositionally biased region" description="Basic and acidic residues" evidence="3">
    <location>
        <begin position="97"/>
        <end position="108"/>
    </location>
</feature>
<evidence type="ECO:0000256" key="2">
    <source>
        <dbReference type="RuleBase" id="RU000682"/>
    </source>
</evidence>
<dbReference type="Pfam" id="PF00046">
    <property type="entry name" value="Homeodomain"/>
    <property type="match status" value="1"/>
</dbReference>
<dbReference type="GO" id="GO:0003677">
    <property type="term" value="F:DNA binding"/>
    <property type="evidence" value="ECO:0007669"/>
    <property type="project" value="UniProtKB-UniRule"/>
</dbReference>
<gene>
    <name evidence="5" type="ORF">NLJ89_g6869</name>
</gene>